<sequence length="184" mass="21132">MDMEGEILTLTDETGHLLNCYVEAAVDLDGERYALLSPVDYPVDIFAWVENGDEEEILMPIEEAELSEIFATAQAVLAEQNLKLKRSALSLTVEGELPEVDEEQILAIEAEDFNENDEQDEYQLLATFFHEEQEYAAYTPIDPVLFIVRLNEHNEPELLKPEEFKLLQPKLLPYFEEHLLDDEA</sequence>
<comment type="caution">
    <text evidence="1">The sequence shown here is derived from an EMBL/GenBank/DDBJ whole genome shotgun (WGS) entry which is preliminary data.</text>
</comment>
<dbReference type="Proteomes" id="UP000031561">
    <property type="component" value="Unassembled WGS sequence"/>
</dbReference>
<dbReference type="Pfam" id="PF12527">
    <property type="entry name" value="DUF3727"/>
    <property type="match status" value="1"/>
</dbReference>
<dbReference type="Pfam" id="PF06949">
    <property type="entry name" value="DUF1292"/>
    <property type="match status" value="1"/>
</dbReference>
<dbReference type="AlphaFoldDB" id="A0ABD4SYA7"/>
<accession>A0ABD4SYA7</accession>
<proteinExistence type="predicted"/>
<dbReference type="PANTHER" id="PTHR36061:SF3">
    <property type="entry name" value="OS04G0692200 PROTEIN"/>
    <property type="match status" value="1"/>
</dbReference>
<protein>
    <submittedName>
        <fullName evidence="1">DUF3727 domain-containing protein</fullName>
    </submittedName>
</protein>
<keyword evidence="2" id="KW-1185">Reference proteome</keyword>
<dbReference type="InterPro" id="IPR022203">
    <property type="entry name" value="DUF3727"/>
</dbReference>
<dbReference type="EMBL" id="JTHE03000005">
    <property type="protein sequence ID" value="MCM1981363.1"/>
    <property type="molecule type" value="Genomic_DNA"/>
</dbReference>
<evidence type="ECO:0000313" key="1">
    <source>
        <dbReference type="EMBL" id="MCM1981363.1"/>
    </source>
</evidence>
<reference evidence="1 2" key="1">
    <citation type="journal article" date="2015" name="Genome Announc.">
        <title>Draft Genome Sequence of Filamentous Marine Cyanobacterium Lyngbya confervoides Strain BDU141951.</title>
        <authorList>
            <person name="Chandrababunaidu M.M."/>
            <person name="Sen D."/>
            <person name="Tripathy S."/>
        </authorList>
    </citation>
    <scope>NUCLEOTIDE SEQUENCE [LARGE SCALE GENOMIC DNA]</scope>
    <source>
        <strain evidence="1 2">BDU141951</strain>
    </source>
</reference>
<gene>
    <name evidence="1" type="ORF">QQ91_0000765</name>
</gene>
<evidence type="ECO:0000313" key="2">
    <source>
        <dbReference type="Proteomes" id="UP000031561"/>
    </source>
</evidence>
<dbReference type="PANTHER" id="PTHR36061">
    <property type="match status" value="1"/>
</dbReference>
<dbReference type="InterPro" id="IPR009711">
    <property type="entry name" value="UPF0473"/>
</dbReference>
<dbReference type="RefSeq" id="WP_166278767.1">
    <property type="nucleotide sequence ID" value="NZ_JTHE03000005.1"/>
</dbReference>
<name>A0ABD4SYA7_9CYAN</name>
<organism evidence="1 2">
    <name type="scientific">Lyngbya confervoides BDU141951</name>
    <dbReference type="NCBI Taxonomy" id="1574623"/>
    <lineage>
        <taxon>Bacteria</taxon>
        <taxon>Bacillati</taxon>
        <taxon>Cyanobacteriota</taxon>
        <taxon>Cyanophyceae</taxon>
        <taxon>Oscillatoriophycideae</taxon>
        <taxon>Oscillatoriales</taxon>
        <taxon>Microcoleaceae</taxon>
        <taxon>Lyngbya</taxon>
    </lineage>
</organism>